<sequence length="95" mass="10718">MIYLFGKRTQRWVSWVKVPCPINPSASTSDFNETQSEMPLKTPPSCPDDLTARRSRTEEAERLRRAKRRAPAQRTLLRMGDASAGRLVSGDNAEV</sequence>
<dbReference type="Proteomes" id="UP000314294">
    <property type="component" value="Unassembled WGS sequence"/>
</dbReference>
<organism evidence="2 3">
    <name type="scientific">Liparis tanakae</name>
    <name type="common">Tanaka's snailfish</name>
    <dbReference type="NCBI Taxonomy" id="230148"/>
    <lineage>
        <taxon>Eukaryota</taxon>
        <taxon>Metazoa</taxon>
        <taxon>Chordata</taxon>
        <taxon>Craniata</taxon>
        <taxon>Vertebrata</taxon>
        <taxon>Euteleostomi</taxon>
        <taxon>Actinopterygii</taxon>
        <taxon>Neopterygii</taxon>
        <taxon>Teleostei</taxon>
        <taxon>Neoteleostei</taxon>
        <taxon>Acanthomorphata</taxon>
        <taxon>Eupercaria</taxon>
        <taxon>Perciformes</taxon>
        <taxon>Cottioidei</taxon>
        <taxon>Cottales</taxon>
        <taxon>Liparidae</taxon>
        <taxon>Liparis</taxon>
    </lineage>
</organism>
<feature type="region of interest" description="Disordered" evidence="1">
    <location>
        <begin position="24"/>
        <end position="95"/>
    </location>
</feature>
<proteinExistence type="predicted"/>
<protein>
    <submittedName>
        <fullName evidence="2">Uncharacterized protein</fullName>
    </submittedName>
</protein>
<accession>A0A4Z2GJU3</accession>
<feature type="compositionally biased region" description="Basic and acidic residues" evidence="1">
    <location>
        <begin position="50"/>
        <end position="63"/>
    </location>
</feature>
<gene>
    <name evidence="2" type="ORF">EYF80_036259</name>
</gene>
<dbReference type="EMBL" id="SRLO01000513">
    <property type="protein sequence ID" value="TNN53559.1"/>
    <property type="molecule type" value="Genomic_DNA"/>
</dbReference>
<evidence type="ECO:0000313" key="3">
    <source>
        <dbReference type="Proteomes" id="UP000314294"/>
    </source>
</evidence>
<feature type="compositionally biased region" description="Polar residues" evidence="1">
    <location>
        <begin position="24"/>
        <end position="37"/>
    </location>
</feature>
<reference evidence="2 3" key="1">
    <citation type="submission" date="2019-03" db="EMBL/GenBank/DDBJ databases">
        <title>First draft genome of Liparis tanakae, snailfish: a comprehensive survey of snailfish specific genes.</title>
        <authorList>
            <person name="Kim W."/>
            <person name="Song I."/>
            <person name="Jeong J.-H."/>
            <person name="Kim D."/>
            <person name="Kim S."/>
            <person name="Ryu S."/>
            <person name="Song J.Y."/>
            <person name="Lee S.K."/>
        </authorList>
    </citation>
    <scope>NUCLEOTIDE SEQUENCE [LARGE SCALE GENOMIC DNA]</scope>
    <source>
        <tissue evidence="2">Muscle</tissue>
    </source>
</reference>
<evidence type="ECO:0000313" key="2">
    <source>
        <dbReference type="EMBL" id="TNN53559.1"/>
    </source>
</evidence>
<comment type="caution">
    <text evidence="2">The sequence shown here is derived from an EMBL/GenBank/DDBJ whole genome shotgun (WGS) entry which is preliminary data.</text>
</comment>
<keyword evidence="3" id="KW-1185">Reference proteome</keyword>
<name>A0A4Z2GJU3_9TELE</name>
<evidence type="ECO:0000256" key="1">
    <source>
        <dbReference type="SAM" id="MobiDB-lite"/>
    </source>
</evidence>
<dbReference type="AlphaFoldDB" id="A0A4Z2GJU3"/>